<evidence type="ECO:0000256" key="3">
    <source>
        <dbReference type="ARBA" id="ARBA00022679"/>
    </source>
</evidence>
<dbReference type="OrthoDB" id="9814042at2"/>
<keyword evidence="3" id="KW-0808">Transferase</keyword>
<dbReference type="NCBIfam" id="TIGR02521">
    <property type="entry name" value="type_IV_pilW"/>
    <property type="match status" value="1"/>
</dbReference>
<evidence type="ECO:0000256" key="5">
    <source>
        <dbReference type="SAM" id="SignalP"/>
    </source>
</evidence>
<evidence type="ECO:0000313" key="7">
    <source>
        <dbReference type="Proteomes" id="UP000190023"/>
    </source>
</evidence>
<dbReference type="PANTHER" id="PTHR44835:SF1">
    <property type="entry name" value="PROTEIN O-GLCNAC TRANSFERASE"/>
    <property type="match status" value="1"/>
</dbReference>
<dbReference type="STRING" id="123822.B0188_05110"/>
<proteinExistence type="predicted"/>
<organism evidence="6 7">
    <name type="scientific">[Haemophilus] felis</name>
    <dbReference type="NCBI Taxonomy" id="123822"/>
    <lineage>
        <taxon>Bacteria</taxon>
        <taxon>Pseudomonadati</taxon>
        <taxon>Pseudomonadota</taxon>
        <taxon>Gammaproteobacteria</taxon>
        <taxon>Pasteurellales</taxon>
        <taxon>Pasteurellaceae</taxon>
    </lineage>
</organism>
<dbReference type="InterPro" id="IPR019734">
    <property type="entry name" value="TPR_rpt"/>
</dbReference>
<dbReference type="AlphaFoldDB" id="A0A1T0B328"/>
<keyword evidence="7" id="KW-1185">Reference proteome</keyword>
<dbReference type="SUPFAM" id="SSF48452">
    <property type="entry name" value="TPR-like"/>
    <property type="match status" value="1"/>
</dbReference>
<feature type="signal peptide" evidence="5">
    <location>
        <begin position="1"/>
        <end position="19"/>
    </location>
</feature>
<reference evidence="6 7" key="1">
    <citation type="submission" date="2017-02" db="EMBL/GenBank/DDBJ databases">
        <title>Draft genome sequence of Haemophilus felis CCUG 31170 type strain.</title>
        <authorList>
            <person name="Engstrom-Jakobsson H."/>
            <person name="Salva-Serra F."/>
            <person name="Thorell K."/>
            <person name="Gonzales-Siles L."/>
            <person name="Karlsson R."/>
            <person name="Boulund F."/>
            <person name="Engstrand L."/>
            <person name="Kristiansson E."/>
            <person name="Moore E."/>
        </authorList>
    </citation>
    <scope>NUCLEOTIDE SEQUENCE [LARGE SCALE GENOMIC DNA]</scope>
    <source>
        <strain evidence="6 7">CCUG 31170</strain>
    </source>
</reference>
<dbReference type="GO" id="GO:0016757">
    <property type="term" value="F:glycosyltransferase activity"/>
    <property type="evidence" value="ECO:0007669"/>
    <property type="project" value="UniProtKB-KW"/>
</dbReference>
<feature type="chain" id="PRO_5013250247" evidence="5">
    <location>
        <begin position="20"/>
        <end position="181"/>
    </location>
</feature>
<dbReference type="InterPro" id="IPR051939">
    <property type="entry name" value="Glycosyltr_41/O-GlcNAc_trsf"/>
</dbReference>
<sequence length="181" mass="20180">MTRLSSFCLTCIFSLLLSACVSQSDKIDFDRQQAAQARVELGLGYLAEGNFAQAKLNLDKALAYAPNYYLPHSALAYFYQKQEALEQANAAYLTALKLDENQGDVLNNYGAFLCSQGKYQEAYAQFNKALNSNGYYQQADTYENLAICAFKAKDQETLQANIHKLAQLNAARAQLLQSKLK</sequence>
<dbReference type="InterPro" id="IPR013360">
    <property type="entry name" value="Pilus_4_PilW"/>
</dbReference>
<feature type="repeat" description="TPR" evidence="4">
    <location>
        <begin position="35"/>
        <end position="68"/>
    </location>
</feature>
<dbReference type="PROSITE" id="PS50005">
    <property type="entry name" value="TPR"/>
    <property type="match status" value="1"/>
</dbReference>
<name>A0A1T0B328_9PAST</name>
<dbReference type="Pfam" id="PF13431">
    <property type="entry name" value="TPR_17"/>
    <property type="match status" value="1"/>
</dbReference>
<protein>
    <submittedName>
        <fullName evidence="6">Type IV pilus biogenesis/stability protein PilW</fullName>
    </submittedName>
</protein>
<evidence type="ECO:0000313" key="6">
    <source>
        <dbReference type="EMBL" id="OOS04309.1"/>
    </source>
</evidence>
<dbReference type="InterPro" id="IPR011990">
    <property type="entry name" value="TPR-like_helical_dom_sf"/>
</dbReference>
<dbReference type="EMBL" id="MUYB01000020">
    <property type="protein sequence ID" value="OOS04309.1"/>
    <property type="molecule type" value="Genomic_DNA"/>
</dbReference>
<evidence type="ECO:0000256" key="2">
    <source>
        <dbReference type="ARBA" id="ARBA00022676"/>
    </source>
</evidence>
<comment type="caution">
    <text evidence="6">The sequence shown here is derived from an EMBL/GenBank/DDBJ whole genome shotgun (WGS) entry which is preliminary data.</text>
</comment>
<keyword evidence="2" id="KW-0328">Glycosyltransferase</keyword>
<dbReference type="PROSITE" id="PS51257">
    <property type="entry name" value="PROKAR_LIPOPROTEIN"/>
    <property type="match status" value="1"/>
</dbReference>
<comment type="pathway">
    <text evidence="1">Protein modification; protein glycosylation.</text>
</comment>
<evidence type="ECO:0000256" key="1">
    <source>
        <dbReference type="ARBA" id="ARBA00004922"/>
    </source>
</evidence>
<evidence type="ECO:0000256" key="4">
    <source>
        <dbReference type="PROSITE-ProRule" id="PRU00339"/>
    </source>
</evidence>
<dbReference type="SMART" id="SM00028">
    <property type="entry name" value="TPR"/>
    <property type="match status" value="3"/>
</dbReference>
<keyword evidence="4" id="KW-0802">TPR repeat</keyword>
<dbReference type="Proteomes" id="UP000190023">
    <property type="component" value="Unassembled WGS sequence"/>
</dbReference>
<accession>A0A1T0B328</accession>
<gene>
    <name evidence="6" type="ORF">B0188_05110</name>
</gene>
<dbReference type="PANTHER" id="PTHR44835">
    <property type="entry name" value="UDP-N-ACETYLGLUCOSAMINE--PEPTIDE N-ACETYLGLUCOSAMINYLTRANSFERASE SPINDLY-RELATED"/>
    <property type="match status" value="1"/>
</dbReference>
<dbReference type="Gene3D" id="1.25.40.10">
    <property type="entry name" value="Tetratricopeptide repeat domain"/>
    <property type="match status" value="1"/>
</dbReference>
<keyword evidence="5" id="KW-0732">Signal</keyword>